<dbReference type="Proteomes" id="UP001056120">
    <property type="component" value="Linkage Group LG27"/>
</dbReference>
<proteinExistence type="predicted"/>
<sequence>MLRISAWTTDGLTNIHQVNNFKTAENGWQCLKVVAWLLKLEDRLLKLFVSAGGGSCSWGKKKEVCGGVEEVVAVGEEEVTEEGWRWLLGKKKSPKLESRRREGLDSNHGEELRFHGEPPPCTNSLPHIIVILIYSSTKSFFQDFRIHCKAWMPYIQF</sequence>
<keyword evidence="2" id="KW-1185">Reference proteome</keyword>
<protein>
    <submittedName>
        <fullName evidence="1">Uncharacterized protein</fullName>
    </submittedName>
</protein>
<evidence type="ECO:0000313" key="2">
    <source>
        <dbReference type="Proteomes" id="UP001056120"/>
    </source>
</evidence>
<organism evidence="1 2">
    <name type="scientific">Smallanthus sonchifolius</name>
    <dbReference type="NCBI Taxonomy" id="185202"/>
    <lineage>
        <taxon>Eukaryota</taxon>
        <taxon>Viridiplantae</taxon>
        <taxon>Streptophyta</taxon>
        <taxon>Embryophyta</taxon>
        <taxon>Tracheophyta</taxon>
        <taxon>Spermatophyta</taxon>
        <taxon>Magnoliopsida</taxon>
        <taxon>eudicotyledons</taxon>
        <taxon>Gunneridae</taxon>
        <taxon>Pentapetalae</taxon>
        <taxon>asterids</taxon>
        <taxon>campanulids</taxon>
        <taxon>Asterales</taxon>
        <taxon>Asteraceae</taxon>
        <taxon>Asteroideae</taxon>
        <taxon>Heliantheae alliance</taxon>
        <taxon>Millerieae</taxon>
        <taxon>Smallanthus</taxon>
    </lineage>
</organism>
<evidence type="ECO:0000313" key="1">
    <source>
        <dbReference type="EMBL" id="KAI3686975.1"/>
    </source>
</evidence>
<gene>
    <name evidence="1" type="ORF">L1987_80665</name>
</gene>
<name>A0ACB8YNB4_9ASTR</name>
<reference evidence="1 2" key="2">
    <citation type="journal article" date="2022" name="Mol. Ecol. Resour.">
        <title>The genomes of chicory, endive, great burdock and yacon provide insights into Asteraceae paleo-polyploidization history and plant inulin production.</title>
        <authorList>
            <person name="Fan W."/>
            <person name="Wang S."/>
            <person name="Wang H."/>
            <person name="Wang A."/>
            <person name="Jiang F."/>
            <person name="Liu H."/>
            <person name="Zhao H."/>
            <person name="Xu D."/>
            <person name="Zhang Y."/>
        </authorList>
    </citation>
    <scope>NUCLEOTIDE SEQUENCE [LARGE SCALE GENOMIC DNA]</scope>
    <source>
        <strain evidence="2">cv. Yunnan</strain>
        <tissue evidence="1">Leaves</tissue>
    </source>
</reference>
<dbReference type="EMBL" id="CM042044">
    <property type="protein sequence ID" value="KAI3686975.1"/>
    <property type="molecule type" value="Genomic_DNA"/>
</dbReference>
<comment type="caution">
    <text evidence="1">The sequence shown here is derived from an EMBL/GenBank/DDBJ whole genome shotgun (WGS) entry which is preliminary data.</text>
</comment>
<accession>A0ACB8YNB4</accession>
<reference evidence="2" key="1">
    <citation type="journal article" date="2022" name="Mol. Ecol. Resour.">
        <title>The genomes of chicory, endive, great burdock and yacon provide insights into Asteraceae palaeo-polyploidization history and plant inulin production.</title>
        <authorList>
            <person name="Fan W."/>
            <person name="Wang S."/>
            <person name="Wang H."/>
            <person name="Wang A."/>
            <person name="Jiang F."/>
            <person name="Liu H."/>
            <person name="Zhao H."/>
            <person name="Xu D."/>
            <person name="Zhang Y."/>
        </authorList>
    </citation>
    <scope>NUCLEOTIDE SEQUENCE [LARGE SCALE GENOMIC DNA]</scope>
    <source>
        <strain evidence="2">cv. Yunnan</strain>
    </source>
</reference>